<organism evidence="2 3">
    <name type="scientific">Aureispira anguillae</name>
    <dbReference type="NCBI Taxonomy" id="2864201"/>
    <lineage>
        <taxon>Bacteria</taxon>
        <taxon>Pseudomonadati</taxon>
        <taxon>Bacteroidota</taxon>
        <taxon>Saprospiria</taxon>
        <taxon>Saprospirales</taxon>
        <taxon>Saprospiraceae</taxon>
        <taxon>Aureispira</taxon>
    </lineage>
</organism>
<gene>
    <name evidence="2" type="ORF">AsAng_0014200</name>
</gene>
<name>A0A915YCV8_9BACT</name>
<reference evidence="2" key="1">
    <citation type="submission" date="2022-09" db="EMBL/GenBank/DDBJ databases">
        <title>Aureispira anguillicida sp. nov., isolated from Leptocephalus of Japanese eel Anguilla japonica.</title>
        <authorList>
            <person name="Yuasa K."/>
            <person name="Mekata T."/>
            <person name="Ikunari K."/>
        </authorList>
    </citation>
    <scope>NUCLEOTIDE SEQUENCE</scope>
    <source>
        <strain evidence="2">EL160426</strain>
    </source>
</reference>
<protein>
    <submittedName>
        <fullName evidence="2">T9SS type A sorting domain-containing protein</fullName>
    </submittedName>
</protein>
<evidence type="ECO:0000259" key="1">
    <source>
        <dbReference type="Pfam" id="PF18962"/>
    </source>
</evidence>
<keyword evidence="3" id="KW-1185">Reference proteome</keyword>
<dbReference type="AlphaFoldDB" id="A0A915YCV8"/>
<proteinExistence type="predicted"/>
<dbReference type="KEGG" id="aup:AsAng_0014200"/>
<dbReference type="EMBL" id="AP026867">
    <property type="protein sequence ID" value="BDS10711.1"/>
    <property type="molecule type" value="Genomic_DNA"/>
</dbReference>
<dbReference type="RefSeq" id="WP_264791983.1">
    <property type="nucleotide sequence ID" value="NZ_AP026867.1"/>
</dbReference>
<dbReference type="SUPFAM" id="SSF82171">
    <property type="entry name" value="DPP6 N-terminal domain-like"/>
    <property type="match status" value="1"/>
</dbReference>
<dbReference type="NCBIfam" id="TIGR04183">
    <property type="entry name" value="Por_Secre_tail"/>
    <property type="match status" value="1"/>
</dbReference>
<evidence type="ECO:0000313" key="3">
    <source>
        <dbReference type="Proteomes" id="UP001060919"/>
    </source>
</evidence>
<sequence length="493" mass="55683">MKYFISIIILFYFSNVIAQKHDNIWLVGSYDPSSQIEFNSTSFSLDTVNKGGMEGFRAMTSICDSLGNLLFYTNGIWVNNHQHQMMDNGDSLNPGLVADDFRTAGYPTCNSIIILPHPVQMNKYYIFHQSITYPSQIAGFAEHLYYSLIDMNANGGLGRVELKNQILVSDSLSMGQIHAVKHANGRDWWLIQGKGHSIGFYTFLVHENQITLEHEQYIGDTSRIGGGAEWKGQAVFSSQGDKYVRYDYLNDLDIYDFDRCIGLLSNNVHIAIQDSADFNGGVGGVAVSPSGQYLYLASSLDLYQFNLWTTNIESTKDTIAHVDNFYQFIPANRAAFNFLQLAPDGKIYGVAPNTTYMHVIEYPDSAGTASSVLQHHINTNFINGFFMPNHPHYRTPALSGSACDTITNTKTVEITEKEVQIYPNPTSRLVYIEATEGIERLSVHDALGREVYWYHQPRQQGITLDTQQWENGIYYLSIWLDGKIIQEKIQVLR</sequence>
<evidence type="ECO:0000313" key="2">
    <source>
        <dbReference type="EMBL" id="BDS10711.1"/>
    </source>
</evidence>
<feature type="domain" description="Secretion system C-terminal sorting" evidence="1">
    <location>
        <begin position="421"/>
        <end position="490"/>
    </location>
</feature>
<accession>A0A915YCV8</accession>
<dbReference type="Pfam" id="PF18962">
    <property type="entry name" value="Por_Secre_tail"/>
    <property type="match status" value="1"/>
</dbReference>
<dbReference type="Proteomes" id="UP001060919">
    <property type="component" value="Chromosome"/>
</dbReference>
<dbReference type="InterPro" id="IPR026444">
    <property type="entry name" value="Secre_tail"/>
</dbReference>